<comment type="caution">
    <text evidence="2">The sequence shown here is derived from an EMBL/GenBank/DDBJ whole genome shotgun (WGS) entry which is preliminary data.</text>
</comment>
<name>A0A6I4VXG2_9BACL</name>
<keyword evidence="1" id="KW-1133">Transmembrane helix</keyword>
<organism evidence="2 3">
    <name type="scientific">Shimazuella alba</name>
    <dbReference type="NCBI Taxonomy" id="2690964"/>
    <lineage>
        <taxon>Bacteria</taxon>
        <taxon>Bacillati</taxon>
        <taxon>Bacillota</taxon>
        <taxon>Bacilli</taxon>
        <taxon>Bacillales</taxon>
        <taxon>Thermoactinomycetaceae</taxon>
        <taxon>Shimazuella</taxon>
    </lineage>
</organism>
<dbReference type="InterPro" id="IPR020254">
    <property type="entry name" value="DUF2626"/>
</dbReference>
<protein>
    <submittedName>
        <fullName evidence="2">DUF2626 family protein</fullName>
    </submittedName>
</protein>
<evidence type="ECO:0000313" key="2">
    <source>
        <dbReference type="EMBL" id="MXQ55371.1"/>
    </source>
</evidence>
<gene>
    <name evidence="2" type="ORF">GSM42_16945</name>
</gene>
<proteinExistence type="predicted"/>
<evidence type="ECO:0000256" key="1">
    <source>
        <dbReference type="SAM" id="Phobius"/>
    </source>
</evidence>
<dbReference type="Pfam" id="PF11117">
    <property type="entry name" value="DUF2626"/>
    <property type="match status" value="1"/>
</dbReference>
<evidence type="ECO:0000313" key="3">
    <source>
        <dbReference type="Proteomes" id="UP000430692"/>
    </source>
</evidence>
<dbReference type="Proteomes" id="UP000430692">
    <property type="component" value="Unassembled WGS sequence"/>
</dbReference>
<dbReference type="EMBL" id="WUUL01000013">
    <property type="protein sequence ID" value="MXQ55371.1"/>
    <property type="molecule type" value="Genomic_DNA"/>
</dbReference>
<feature type="transmembrane region" description="Helical" evidence="1">
    <location>
        <begin position="53"/>
        <end position="72"/>
    </location>
</feature>
<dbReference type="AlphaFoldDB" id="A0A6I4VXG2"/>
<accession>A0A6I4VXG2</accession>
<feature type="transmembrane region" description="Helical" evidence="1">
    <location>
        <begin position="30"/>
        <end position="46"/>
    </location>
</feature>
<keyword evidence="3" id="KW-1185">Reference proteome</keyword>
<keyword evidence="1" id="KW-0812">Transmembrane</keyword>
<reference evidence="2 3" key="1">
    <citation type="submission" date="2019-12" db="EMBL/GenBank/DDBJ databases">
        <title>Whole-genome analyses of novel actinobacteria.</title>
        <authorList>
            <person name="Sahin N."/>
            <person name="Saygin H."/>
        </authorList>
    </citation>
    <scope>NUCLEOTIDE SEQUENCE [LARGE SCALE GENOMIC DNA]</scope>
    <source>
        <strain evidence="2 3">KC615</strain>
    </source>
</reference>
<keyword evidence="1" id="KW-0472">Membrane</keyword>
<sequence>MDRMFRVLGFWALAIALMFIAGHMYTQAGLFIFQAILFVVLGYQRLTEKTYMYLFGSYMVISFCGMVAYATFVH</sequence>
<feature type="transmembrane region" description="Helical" evidence="1">
    <location>
        <begin position="7"/>
        <end position="24"/>
    </location>
</feature>